<dbReference type="RefSeq" id="WP_267653331.1">
    <property type="nucleotide sequence ID" value="NZ_JAOVZR010000001.1"/>
</dbReference>
<accession>A0ABT3Z7P0</accession>
<comment type="caution">
    <text evidence="2">The sequence shown here is derived from an EMBL/GenBank/DDBJ whole genome shotgun (WGS) entry which is preliminary data.</text>
</comment>
<organism evidence="2 3">
    <name type="scientific">Hoeflea algicola</name>
    <dbReference type="NCBI Taxonomy" id="2983763"/>
    <lineage>
        <taxon>Bacteria</taxon>
        <taxon>Pseudomonadati</taxon>
        <taxon>Pseudomonadota</taxon>
        <taxon>Alphaproteobacteria</taxon>
        <taxon>Hyphomicrobiales</taxon>
        <taxon>Rhizobiaceae</taxon>
        <taxon>Hoeflea</taxon>
    </lineage>
</organism>
<dbReference type="Pfam" id="PF00583">
    <property type="entry name" value="Acetyltransf_1"/>
    <property type="match status" value="1"/>
</dbReference>
<dbReference type="EMBL" id="JAOVZR010000001">
    <property type="protein sequence ID" value="MCY0147734.1"/>
    <property type="molecule type" value="Genomic_DNA"/>
</dbReference>
<reference evidence="2" key="1">
    <citation type="submission" date="2022-10" db="EMBL/GenBank/DDBJ databases">
        <title>Hoeflea sp. G2-23, isolated from marine algae.</title>
        <authorList>
            <person name="Kristyanto S."/>
            <person name="Kim J.M."/>
            <person name="Jeon C.O."/>
        </authorList>
    </citation>
    <scope>NUCLEOTIDE SEQUENCE</scope>
    <source>
        <strain evidence="2">G2-23</strain>
    </source>
</reference>
<sequence length="147" mass="16153">MAFEIREIDDTSGEFFAAVDAILDDAAAGLGLPFEPDKLHLRVDDAEGRLAGGLSGYFVQGWLFVKLLAIVDEQRGSGIGRALMLRAEEITRQKGYAGIYLDTFTFQAPRFYESLGYVECGRLPAARGHAQRIWFAKAFDDAGGSRN</sequence>
<dbReference type="CDD" id="cd04301">
    <property type="entry name" value="NAT_SF"/>
    <property type="match status" value="1"/>
</dbReference>
<dbReference type="PROSITE" id="PS51186">
    <property type="entry name" value="GNAT"/>
    <property type="match status" value="1"/>
</dbReference>
<dbReference type="Proteomes" id="UP001073227">
    <property type="component" value="Unassembled WGS sequence"/>
</dbReference>
<proteinExistence type="predicted"/>
<dbReference type="Gene3D" id="3.40.630.30">
    <property type="match status" value="1"/>
</dbReference>
<dbReference type="SUPFAM" id="SSF55729">
    <property type="entry name" value="Acyl-CoA N-acyltransferases (Nat)"/>
    <property type="match status" value="1"/>
</dbReference>
<keyword evidence="3" id="KW-1185">Reference proteome</keyword>
<dbReference type="InterPro" id="IPR016181">
    <property type="entry name" value="Acyl_CoA_acyltransferase"/>
</dbReference>
<evidence type="ECO:0000313" key="3">
    <source>
        <dbReference type="Proteomes" id="UP001073227"/>
    </source>
</evidence>
<evidence type="ECO:0000259" key="1">
    <source>
        <dbReference type="PROSITE" id="PS51186"/>
    </source>
</evidence>
<feature type="domain" description="N-acetyltransferase" evidence="1">
    <location>
        <begin position="3"/>
        <end position="140"/>
    </location>
</feature>
<gene>
    <name evidence="2" type="ORF">OEG84_08390</name>
</gene>
<dbReference type="InterPro" id="IPR000182">
    <property type="entry name" value="GNAT_dom"/>
</dbReference>
<protein>
    <submittedName>
        <fullName evidence="2">GNAT family N-acetyltransferase</fullName>
    </submittedName>
</protein>
<name>A0ABT3Z7P0_9HYPH</name>
<evidence type="ECO:0000313" key="2">
    <source>
        <dbReference type="EMBL" id="MCY0147734.1"/>
    </source>
</evidence>